<dbReference type="PANTHER" id="PTHR33206">
    <property type="entry name" value="PROTEIN CBG10425"/>
    <property type="match status" value="1"/>
</dbReference>
<dbReference type="InterPro" id="IPR043502">
    <property type="entry name" value="DNA/RNA_pol_sf"/>
</dbReference>
<evidence type="ECO:0000313" key="1">
    <source>
        <dbReference type="EMBL" id="EGF77434.1"/>
    </source>
</evidence>
<dbReference type="AlphaFoldDB" id="F4PBF1"/>
<dbReference type="GeneID" id="18239368"/>
<proteinExistence type="predicted"/>
<dbReference type="Proteomes" id="UP000007241">
    <property type="component" value="Unassembled WGS sequence"/>
</dbReference>
<dbReference type="HOGENOM" id="CLU_545093_0_0_1"/>
<dbReference type="InParanoid" id="F4PBF1"/>
<name>F4PBF1_BATDJ</name>
<dbReference type="STRING" id="684364.F4PBF1"/>
<gene>
    <name evidence="1" type="ORF">BATDEDRAFT_27623</name>
</gene>
<accession>F4PBF1</accession>
<protein>
    <recommendedName>
        <fullName evidence="3">DNA-directed DNA polymerase</fullName>
    </recommendedName>
</protein>
<keyword evidence="2" id="KW-1185">Reference proteome</keyword>
<evidence type="ECO:0008006" key="3">
    <source>
        <dbReference type="Google" id="ProtNLM"/>
    </source>
</evidence>
<reference evidence="1 2" key="1">
    <citation type="submission" date="2009-12" db="EMBL/GenBank/DDBJ databases">
        <title>The draft genome of Batrachochytrium dendrobatidis.</title>
        <authorList>
            <consortium name="US DOE Joint Genome Institute (JGI-PGF)"/>
            <person name="Kuo A."/>
            <person name="Salamov A."/>
            <person name="Schmutz J."/>
            <person name="Lucas S."/>
            <person name="Pitluck S."/>
            <person name="Rosenblum E."/>
            <person name="Stajich J."/>
            <person name="Eisen M."/>
            <person name="Grigoriev I.V."/>
        </authorList>
    </citation>
    <scope>NUCLEOTIDE SEQUENCE [LARGE SCALE GENOMIC DNA]</scope>
    <source>
        <strain evidence="2">JAM81 / FGSC 10211</strain>
    </source>
</reference>
<dbReference type="EMBL" id="GL882892">
    <property type="protein sequence ID" value="EGF77434.1"/>
    <property type="molecule type" value="Genomic_DNA"/>
</dbReference>
<dbReference type="SUPFAM" id="SSF56672">
    <property type="entry name" value="DNA/RNA polymerases"/>
    <property type="match status" value="1"/>
</dbReference>
<organism evidence="1 2">
    <name type="scientific">Batrachochytrium dendrobatidis (strain JAM81 / FGSC 10211)</name>
    <name type="common">Frog chytrid fungus</name>
    <dbReference type="NCBI Taxonomy" id="684364"/>
    <lineage>
        <taxon>Eukaryota</taxon>
        <taxon>Fungi</taxon>
        <taxon>Fungi incertae sedis</taxon>
        <taxon>Chytridiomycota</taxon>
        <taxon>Chytridiomycota incertae sedis</taxon>
        <taxon>Chytridiomycetes</taxon>
        <taxon>Rhizophydiales</taxon>
        <taxon>Rhizophydiales incertae sedis</taxon>
        <taxon>Batrachochytrium</taxon>
    </lineage>
</organism>
<sequence>MNNQLDENTNNVGLYKALVLGVDELQQNILTNHHNQKQRYWFDIQFGYVLRNVETDERMQFYPSVNTSFFNINGHPLVSNTVDGVLEKLGGDDILERLKRPNSKWNIDSIYEYVLLTTPLEEIPIGASITLPDFIKKSKGIFSLENIPNNMCLWYCLARHKLSDLQLDRLATKAKELFKSYYTFKPDQSYCGVEMQELDTIENHFDVNINVYRFNGTKAVMERHSKKTFESTLSLNIYTDVDNKLQKCSNERRARDTNPNHKLRGDIMKLIGNAPYGKYIMNFLKHETVKIVGQDTYDKNVRRNNYLGHQDLVEGYEFRFSKTSFKQSLSLHIGFQVYQLAKLRMLQFYYDFIDYYVDRSDFQYCIMDTDSAYFAISGDSLQDVVKPHLFNEFQQQKKYWFRRDDTPANKLYDSRTPGLFKLEYEGDCVISLASKMHYCNEKKFSSKGISKNQNEITKQKYLNALSGNGGQEFINNGFRSYHNQMNTYSLTNTAIKLFNDKRLRVGYETFPTKL</sequence>
<evidence type="ECO:0000313" key="2">
    <source>
        <dbReference type="Proteomes" id="UP000007241"/>
    </source>
</evidence>
<dbReference type="PANTHER" id="PTHR33206:SF1">
    <property type="entry name" value="DNA-DIRECTED DNA POLYMERASE"/>
    <property type="match status" value="1"/>
</dbReference>
<dbReference type="RefSeq" id="XP_006681918.1">
    <property type="nucleotide sequence ID" value="XM_006681855.1"/>
</dbReference>
<dbReference type="OrthoDB" id="6153129at2759"/>